<organism evidence="1 2">
    <name type="scientific">Dallia pectoralis</name>
    <name type="common">Alaska blackfish</name>
    <dbReference type="NCBI Taxonomy" id="75939"/>
    <lineage>
        <taxon>Eukaryota</taxon>
        <taxon>Metazoa</taxon>
        <taxon>Chordata</taxon>
        <taxon>Craniata</taxon>
        <taxon>Vertebrata</taxon>
        <taxon>Euteleostomi</taxon>
        <taxon>Actinopterygii</taxon>
        <taxon>Neopterygii</taxon>
        <taxon>Teleostei</taxon>
        <taxon>Protacanthopterygii</taxon>
        <taxon>Esociformes</taxon>
        <taxon>Umbridae</taxon>
        <taxon>Dallia</taxon>
    </lineage>
</organism>
<protein>
    <submittedName>
        <fullName evidence="1">Uncharacterized protein</fullName>
    </submittedName>
</protein>
<dbReference type="Proteomes" id="UP001157502">
    <property type="component" value="Chromosome 10"/>
</dbReference>
<keyword evidence="2" id="KW-1185">Reference proteome</keyword>
<sequence length="965" mass="110263">MQDKLLRKKADRSNMAATGNAEDMQLQETGEEADMQREVESDEEGMGMENSDNEEHDSSEDEKENEAEIQRLEEQLSINAFDYNCHVDLIKLLRQEGELPRLRKARQKMSELFPLTEEIWLDWLKDEIHLTEEEPHRENIYELFERAVKDYICPDIWLEYAQYSIGGMGQSGGIEKVRSIFERALTAVGLHMTKGASVWETYREFENAILATVQPAPGSVPTREQQERLSTQLERIHTLFRRQLAIPLMDMDGTHAEYEEWSDQGVSDIIDQKYKAALRQMKKGQPYEETLMAAEPPKLAEYQAYIDYEQKEGDPARIQIMFERALAENCLVPDMWARYTKYLDRQLKIKDLVLSTHERAVRNCPWTMGLWKNYLLALERHGADHHTISDVFEKALNAGFIQATDYVEIWQAYLDYLRRRIDFSKGEGALTLESSRELEELRAAFARSLDYMKHDVEERFSECADPSCVIMQVWAKIEALHCKNMQKARELWDSIMTKGNAKFANMWLEYYNLERSYGDALHCRKALHRAVQWTADYPEHVCEVLLTFERVQGSLEDWDAAVQKTETRLNRVNEMRAKVSEKQAHQAEERTELRRKLKADKKKVQKGSRPPGEKRKAEEGDYEEEWGEESEQPLKRHRGEGAAGCREDESMETESGLFGRRAPPGRRQEPPGAKKGQPRASTTARRTQEDAQEQRKDDCSVFISNLAFTLEDPEGRLKALFEPCGPIQSVRPVYAPNGFRGYGYVQFEGKASVSEALKMDRQDVDGRPMFVSPCVDKNKNPDFKVFKYNTNLEKNKIFISGLPFSCTKEQLEELCKDHGVIRDIRLVTNRSGKPKGLAYVEFEDAAHASQAVLKLDGTLLQGRTLSVAISNPPRRNAAERLVFGRPMGTMMPVNMVYGTRGKGRTQLSLLPRSLNRQSGSESKAENGTAPKPTGGTSGDASGGTSGDSQAKPLSNSDFAQMLFKK</sequence>
<gene>
    <name evidence="1" type="ORF">DPEC_G00120250</name>
</gene>
<comment type="caution">
    <text evidence="1">The sequence shown here is derived from an EMBL/GenBank/DDBJ whole genome shotgun (WGS) entry which is preliminary data.</text>
</comment>
<name>A0ACC2GQB7_DALPE</name>
<evidence type="ECO:0000313" key="2">
    <source>
        <dbReference type="Proteomes" id="UP001157502"/>
    </source>
</evidence>
<reference evidence="1" key="1">
    <citation type="submission" date="2021-05" db="EMBL/GenBank/DDBJ databases">
        <authorList>
            <person name="Pan Q."/>
            <person name="Jouanno E."/>
            <person name="Zahm M."/>
            <person name="Klopp C."/>
            <person name="Cabau C."/>
            <person name="Louis A."/>
            <person name="Berthelot C."/>
            <person name="Parey E."/>
            <person name="Roest Crollius H."/>
            <person name="Montfort J."/>
            <person name="Robinson-Rechavi M."/>
            <person name="Bouchez O."/>
            <person name="Lampietro C."/>
            <person name="Lopez Roques C."/>
            <person name="Donnadieu C."/>
            <person name="Postlethwait J."/>
            <person name="Bobe J."/>
            <person name="Dillon D."/>
            <person name="Chandos A."/>
            <person name="von Hippel F."/>
            <person name="Guiguen Y."/>
        </authorList>
    </citation>
    <scope>NUCLEOTIDE SEQUENCE</scope>
    <source>
        <strain evidence="1">YG-Jan2019</strain>
    </source>
</reference>
<dbReference type="EMBL" id="CM055737">
    <property type="protein sequence ID" value="KAJ8005661.1"/>
    <property type="molecule type" value="Genomic_DNA"/>
</dbReference>
<accession>A0ACC2GQB7</accession>
<proteinExistence type="predicted"/>
<evidence type="ECO:0000313" key="1">
    <source>
        <dbReference type="EMBL" id="KAJ8005661.1"/>
    </source>
</evidence>